<feature type="binding site" evidence="11">
    <location>
        <position position="161"/>
    </location>
    <ligand>
        <name>substrate</name>
    </ligand>
</feature>
<keyword evidence="2 11" id="KW-0963">Cytoplasm</keyword>
<evidence type="ECO:0000256" key="6">
    <source>
        <dbReference type="ARBA" id="ARBA00022842"/>
    </source>
</evidence>
<evidence type="ECO:0000256" key="2">
    <source>
        <dbReference type="ARBA" id="ARBA00022490"/>
    </source>
</evidence>
<evidence type="ECO:0000256" key="10">
    <source>
        <dbReference type="ARBA" id="ARBA00025810"/>
    </source>
</evidence>
<dbReference type="EC" id="5.3.3.2" evidence="11"/>
<name>A0A917ZHJ4_9GAMM</name>
<dbReference type="GO" id="GO:0000287">
    <property type="term" value="F:magnesium ion binding"/>
    <property type="evidence" value="ECO:0007669"/>
    <property type="project" value="UniProtKB-UniRule"/>
</dbReference>
<feature type="binding site" evidence="11">
    <location>
        <position position="223"/>
    </location>
    <ligand>
        <name>FMN</name>
        <dbReference type="ChEBI" id="CHEBI:58210"/>
    </ligand>
</feature>
<dbReference type="PIRSF" id="PIRSF003314">
    <property type="entry name" value="IPP_isomerase"/>
    <property type="match status" value="1"/>
</dbReference>
<comment type="similarity">
    <text evidence="11">Belongs to the IPP isomerase type 2 family.</text>
</comment>
<dbReference type="Gene3D" id="3.20.20.70">
    <property type="entry name" value="Aldolase class I"/>
    <property type="match status" value="1"/>
</dbReference>
<organism evidence="13 14">
    <name type="scientific">Marinobacterium nitratireducens</name>
    <dbReference type="NCBI Taxonomy" id="518897"/>
    <lineage>
        <taxon>Bacteria</taxon>
        <taxon>Pseudomonadati</taxon>
        <taxon>Pseudomonadota</taxon>
        <taxon>Gammaproteobacteria</taxon>
        <taxon>Oceanospirillales</taxon>
        <taxon>Oceanospirillaceae</taxon>
        <taxon>Marinobacterium</taxon>
    </lineage>
</organism>
<accession>A0A917ZHJ4</accession>
<dbReference type="AlphaFoldDB" id="A0A917ZHJ4"/>
<keyword evidence="8 11" id="KW-0414">Isoprene biosynthesis</keyword>
<keyword evidence="14" id="KW-1185">Reference proteome</keyword>
<dbReference type="Pfam" id="PF01070">
    <property type="entry name" value="FMN_dh"/>
    <property type="match status" value="2"/>
</dbReference>
<comment type="caution">
    <text evidence="13">The sequence shown here is derived from an EMBL/GenBank/DDBJ whole genome shotgun (WGS) entry which is preliminary data.</text>
</comment>
<evidence type="ECO:0000313" key="14">
    <source>
        <dbReference type="Proteomes" id="UP000599578"/>
    </source>
</evidence>
<protein>
    <recommendedName>
        <fullName evidence="11">Isopentenyl-diphosphate delta-isomerase</fullName>
        <shortName evidence="11">IPP isomerase</shortName>
        <ecNumber evidence="11">5.3.3.2</ecNumber>
    </recommendedName>
    <alternativeName>
        <fullName evidence="11">Isopentenyl diphosphate:dimethylallyl diphosphate isomerase</fullName>
    </alternativeName>
    <alternativeName>
        <fullName evidence="11">Isopentenyl pyrophosphate isomerase</fullName>
    </alternativeName>
    <alternativeName>
        <fullName evidence="11">Type 2 isopentenyl diphosphate isomerase</fullName>
        <shortName evidence="11">IDI-2</shortName>
    </alternativeName>
</protein>
<dbReference type="NCBIfam" id="TIGR02151">
    <property type="entry name" value="IPP_isom_2"/>
    <property type="match status" value="1"/>
</dbReference>
<dbReference type="PANTHER" id="PTHR43665:SF1">
    <property type="entry name" value="ISOPENTENYL-DIPHOSPHATE DELTA-ISOMERASE"/>
    <property type="match status" value="1"/>
</dbReference>
<sequence length="344" mass="37319">MMSDPTNERKIEHIRAIERDPDIERNGAHFDRIRLRHRALPELDLAAVDPSTTFLGKRLAFPLLISSMTGGDHELVRRINRNLAEAAERCQVALAVGSQRVMFTQPEARASFELRELAPTTLLMGNVGAVQLNYGFGLQQCEESVSVLGADALYLHLNPLQEAIQPEGDTNFAGIGERIGELARQLSVPLILKEVGCGLAPEDIAAGLGRGVRMFDVAGSGGTSWSRIEHHRHGDDGDSAGLRFQDWGIPTPTALRLAQPFADRATLIASGGLRDGIDMAKSVILGASLCGLAAPFLRPAMVSSDAVVRVIEQLRRDFTIAMFLLGAADIASLFKNQALILEER</sequence>
<keyword evidence="6 11" id="KW-0460">Magnesium</keyword>
<comment type="cofactor">
    <cofactor evidence="11">
        <name>NADPH</name>
        <dbReference type="ChEBI" id="CHEBI:57783"/>
    </cofactor>
</comment>
<comment type="catalytic activity">
    <reaction evidence="11">
        <text>isopentenyl diphosphate = dimethylallyl diphosphate</text>
        <dbReference type="Rhea" id="RHEA:23284"/>
        <dbReference type="ChEBI" id="CHEBI:57623"/>
        <dbReference type="ChEBI" id="CHEBI:128769"/>
        <dbReference type="EC" id="5.3.3.2"/>
    </reaction>
</comment>
<dbReference type="InterPro" id="IPR000262">
    <property type="entry name" value="FMN-dep_DH"/>
</dbReference>
<feature type="binding site" evidence="11">
    <location>
        <begin position="67"/>
        <end position="69"/>
    </location>
    <ligand>
        <name>FMN</name>
        <dbReference type="ChEBI" id="CHEBI:58210"/>
    </ligand>
</feature>
<evidence type="ECO:0000256" key="4">
    <source>
        <dbReference type="ARBA" id="ARBA00022643"/>
    </source>
</evidence>
<reference evidence="13 14" key="1">
    <citation type="journal article" date="2014" name="Int. J. Syst. Evol. Microbiol.">
        <title>Complete genome sequence of Corynebacterium casei LMG S-19264T (=DSM 44701T), isolated from a smear-ripened cheese.</title>
        <authorList>
            <consortium name="US DOE Joint Genome Institute (JGI-PGF)"/>
            <person name="Walter F."/>
            <person name="Albersmeier A."/>
            <person name="Kalinowski J."/>
            <person name="Ruckert C."/>
        </authorList>
    </citation>
    <scope>NUCLEOTIDE SEQUENCE [LARGE SCALE GENOMIC DNA]</scope>
    <source>
        <strain evidence="13 14">CGMCC 1.7286</strain>
    </source>
</reference>
<evidence type="ECO:0000256" key="3">
    <source>
        <dbReference type="ARBA" id="ARBA00022630"/>
    </source>
</evidence>
<feature type="binding site" evidence="11">
    <location>
        <position position="162"/>
    </location>
    <ligand>
        <name>Mg(2+)</name>
        <dbReference type="ChEBI" id="CHEBI:18420"/>
    </ligand>
</feature>
<feature type="binding site" evidence="11">
    <location>
        <begin position="272"/>
        <end position="274"/>
    </location>
    <ligand>
        <name>FMN</name>
        <dbReference type="ChEBI" id="CHEBI:58210"/>
    </ligand>
</feature>
<evidence type="ECO:0000256" key="5">
    <source>
        <dbReference type="ARBA" id="ARBA00022723"/>
    </source>
</evidence>
<evidence type="ECO:0000256" key="1">
    <source>
        <dbReference type="ARBA" id="ARBA00001917"/>
    </source>
</evidence>
<evidence type="ECO:0000259" key="12">
    <source>
        <dbReference type="Pfam" id="PF01070"/>
    </source>
</evidence>
<comment type="function">
    <text evidence="11">Involved in the biosynthesis of isoprenoids. Catalyzes the 1,3-allylic rearrangement of the homoallylic substrate isopentenyl (IPP) to its allylic isomer, dimethylallyl diphosphate (DMAPP).</text>
</comment>
<feature type="binding site" evidence="11">
    <location>
        <begin position="98"/>
        <end position="100"/>
    </location>
    <ligand>
        <name>substrate</name>
    </ligand>
</feature>
<dbReference type="SUPFAM" id="SSF51395">
    <property type="entry name" value="FMN-linked oxidoreductases"/>
    <property type="match status" value="1"/>
</dbReference>
<feature type="domain" description="FMN-dependent dehydrogenase" evidence="12">
    <location>
        <begin position="178"/>
        <end position="333"/>
    </location>
</feature>
<feature type="binding site" evidence="11">
    <location>
        <position position="126"/>
    </location>
    <ligand>
        <name>FMN</name>
        <dbReference type="ChEBI" id="CHEBI:58210"/>
    </ligand>
</feature>
<evidence type="ECO:0000256" key="7">
    <source>
        <dbReference type="ARBA" id="ARBA00022857"/>
    </source>
</evidence>
<evidence type="ECO:0000256" key="9">
    <source>
        <dbReference type="ARBA" id="ARBA00023235"/>
    </source>
</evidence>
<keyword evidence="5 11" id="KW-0479">Metal-binding</keyword>
<gene>
    <name evidence="11 13" type="primary">fni</name>
    <name evidence="13" type="ORF">GCM10011348_26060</name>
</gene>
<feature type="binding site" evidence="11">
    <location>
        <position position="98"/>
    </location>
    <ligand>
        <name>FMN</name>
        <dbReference type="ChEBI" id="CHEBI:58210"/>
    </ligand>
</feature>
<feature type="binding site" evidence="11">
    <location>
        <begin position="293"/>
        <end position="294"/>
    </location>
    <ligand>
        <name>FMN</name>
        <dbReference type="ChEBI" id="CHEBI:58210"/>
    </ligand>
</feature>
<dbReference type="CDD" id="cd02811">
    <property type="entry name" value="IDI-2_FMN"/>
    <property type="match status" value="1"/>
</dbReference>
<comment type="cofactor">
    <cofactor evidence="1 11">
        <name>FMN</name>
        <dbReference type="ChEBI" id="CHEBI:58210"/>
    </cofactor>
</comment>
<dbReference type="Proteomes" id="UP000599578">
    <property type="component" value="Unassembled WGS sequence"/>
</dbReference>
<dbReference type="InterPro" id="IPR011179">
    <property type="entry name" value="IPdP_isomerase"/>
</dbReference>
<evidence type="ECO:0000256" key="11">
    <source>
        <dbReference type="HAMAP-Rule" id="MF_00354"/>
    </source>
</evidence>
<evidence type="ECO:0000256" key="8">
    <source>
        <dbReference type="ARBA" id="ARBA00023229"/>
    </source>
</evidence>
<keyword evidence="3 11" id="KW-0285">Flavoprotein</keyword>
<dbReference type="EMBL" id="BMLT01000006">
    <property type="protein sequence ID" value="GGO83106.1"/>
    <property type="molecule type" value="Genomic_DNA"/>
</dbReference>
<feature type="binding site" evidence="11">
    <location>
        <position position="193"/>
    </location>
    <ligand>
        <name>FMN</name>
        <dbReference type="ChEBI" id="CHEBI:58210"/>
    </ligand>
</feature>
<feature type="binding site" evidence="11">
    <location>
        <position position="66"/>
    </location>
    <ligand>
        <name>FMN</name>
        <dbReference type="ChEBI" id="CHEBI:58210"/>
    </ligand>
</feature>
<dbReference type="GO" id="GO:0010181">
    <property type="term" value="F:FMN binding"/>
    <property type="evidence" value="ECO:0007669"/>
    <property type="project" value="UniProtKB-UniRule"/>
</dbReference>
<dbReference type="HAMAP" id="MF_00354">
    <property type="entry name" value="Idi_2"/>
    <property type="match status" value="1"/>
</dbReference>
<keyword evidence="7 11" id="KW-0521">NADP</keyword>
<keyword evidence="9 11" id="KW-0413">Isomerase</keyword>
<dbReference type="GO" id="GO:0004452">
    <property type="term" value="F:isopentenyl-diphosphate delta-isomerase activity"/>
    <property type="evidence" value="ECO:0007669"/>
    <property type="project" value="UniProtKB-UniRule"/>
</dbReference>
<evidence type="ECO:0000313" key="13">
    <source>
        <dbReference type="EMBL" id="GGO83106.1"/>
    </source>
</evidence>
<comment type="cofactor">
    <cofactor evidence="11">
        <name>Mg(2+)</name>
        <dbReference type="ChEBI" id="CHEBI:18420"/>
    </cofactor>
</comment>
<comment type="caution">
    <text evidence="11">Lacks conserved residue(s) required for the propagation of feature annotation.</text>
</comment>
<feature type="domain" description="FMN-dependent dehydrogenase" evidence="12">
    <location>
        <begin position="23"/>
        <end position="98"/>
    </location>
</feature>
<dbReference type="InterPro" id="IPR013785">
    <property type="entry name" value="Aldolase_TIM"/>
</dbReference>
<dbReference type="PANTHER" id="PTHR43665">
    <property type="entry name" value="ISOPENTENYL-DIPHOSPHATE DELTA-ISOMERASE"/>
    <property type="match status" value="1"/>
</dbReference>
<dbReference type="GO" id="GO:0005737">
    <property type="term" value="C:cytoplasm"/>
    <property type="evidence" value="ECO:0007669"/>
    <property type="project" value="UniProtKB-SubCell"/>
</dbReference>
<dbReference type="GO" id="GO:0008299">
    <property type="term" value="P:isoprenoid biosynthetic process"/>
    <property type="evidence" value="ECO:0007669"/>
    <property type="project" value="UniProtKB-UniRule"/>
</dbReference>
<comment type="subcellular location">
    <subcellularLocation>
        <location evidence="11">Cytoplasm</location>
    </subcellularLocation>
</comment>
<dbReference type="GO" id="GO:0070402">
    <property type="term" value="F:NADPH binding"/>
    <property type="evidence" value="ECO:0007669"/>
    <property type="project" value="UniProtKB-UniRule"/>
</dbReference>
<comment type="subunit">
    <text evidence="10 11">Homooctamer. Dimer of tetramers.</text>
</comment>
<dbReference type="GO" id="GO:0016491">
    <property type="term" value="F:oxidoreductase activity"/>
    <property type="evidence" value="ECO:0007669"/>
    <property type="project" value="InterPro"/>
</dbReference>
<proteinExistence type="inferred from homology"/>
<feature type="binding site" evidence="11">
    <location>
        <begin position="9"/>
        <end position="10"/>
    </location>
    <ligand>
        <name>substrate</name>
    </ligand>
</feature>
<keyword evidence="4 11" id="KW-0288">FMN</keyword>